<keyword evidence="2" id="KW-1185">Reference proteome</keyword>
<dbReference type="STRING" id="90262.A0A1X2I142"/>
<proteinExistence type="predicted"/>
<organism evidence="1 2">
    <name type="scientific">Absidia repens</name>
    <dbReference type="NCBI Taxonomy" id="90262"/>
    <lineage>
        <taxon>Eukaryota</taxon>
        <taxon>Fungi</taxon>
        <taxon>Fungi incertae sedis</taxon>
        <taxon>Mucoromycota</taxon>
        <taxon>Mucoromycotina</taxon>
        <taxon>Mucoromycetes</taxon>
        <taxon>Mucorales</taxon>
        <taxon>Cunninghamellaceae</taxon>
        <taxon>Absidia</taxon>
    </lineage>
</organism>
<gene>
    <name evidence="1" type="ORF">BCR42DRAFT_397379</name>
</gene>
<dbReference type="Proteomes" id="UP000193560">
    <property type="component" value="Unassembled WGS sequence"/>
</dbReference>
<protein>
    <submittedName>
        <fullName evidence="1">Uncharacterized protein</fullName>
    </submittedName>
</protein>
<dbReference type="AlphaFoldDB" id="A0A1X2I142"/>
<evidence type="ECO:0000313" key="2">
    <source>
        <dbReference type="Proteomes" id="UP000193560"/>
    </source>
</evidence>
<accession>A0A1X2I142</accession>
<dbReference type="EMBL" id="MCGE01000036">
    <property type="protein sequence ID" value="ORZ07082.1"/>
    <property type="molecule type" value="Genomic_DNA"/>
</dbReference>
<name>A0A1X2I142_9FUNG</name>
<comment type="caution">
    <text evidence="1">The sequence shown here is derived from an EMBL/GenBank/DDBJ whole genome shotgun (WGS) entry which is preliminary data.</text>
</comment>
<reference evidence="1 2" key="1">
    <citation type="submission" date="2016-07" db="EMBL/GenBank/DDBJ databases">
        <title>Pervasive Adenine N6-methylation of Active Genes in Fungi.</title>
        <authorList>
            <consortium name="DOE Joint Genome Institute"/>
            <person name="Mondo S.J."/>
            <person name="Dannebaum R.O."/>
            <person name="Kuo R.C."/>
            <person name="Labutti K."/>
            <person name="Haridas S."/>
            <person name="Kuo A."/>
            <person name="Salamov A."/>
            <person name="Ahrendt S.R."/>
            <person name="Lipzen A."/>
            <person name="Sullivan W."/>
            <person name="Andreopoulos W.B."/>
            <person name="Clum A."/>
            <person name="Lindquist E."/>
            <person name="Daum C."/>
            <person name="Ramamoorthy G.K."/>
            <person name="Gryganskyi A."/>
            <person name="Culley D."/>
            <person name="Magnuson J.K."/>
            <person name="James T.Y."/>
            <person name="O'Malley M.A."/>
            <person name="Stajich J.E."/>
            <person name="Spatafora J.W."/>
            <person name="Visel A."/>
            <person name="Grigoriev I.V."/>
        </authorList>
    </citation>
    <scope>NUCLEOTIDE SEQUENCE [LARGE SCALE GENOMIC DNA]</scope>
    <source>
        <strain evidence="1 2">NRRL 1336</strain>
    </source>
</reference>
<evidence type="ECO:0000313" key="1">
    <source>
        <dbReference type="EMBL" id="ORZ07082.1"/>
    </source>
</evidence>
<sequence length="136" mass="15494">MNQNDVPNKHLFHTDKEQLQHQLNEWAQEHGVHLGRAEGDWRANHFISMHFGNVADVIKSAKKKSEPRVMSIEATAETRMATAMMILTVTLQSILTTMLQTMLETTIMEGQVFFVTPLTPGFPQKQAEYEDNQVAK</sequence>